<evidence type="ECO:0000313" key="5">
    <source>
        <dbReference type="Proteomes" id="UP000321514"/>
    </source>
</evidence>
<protein>
    <submittedName>
        <fullName evidence="2">Uncharacterized protein</fullName>
    </submittedName>
</protein>
<dbReference type="AlphaFoldDB" id="A0A511T803"/>
<dbReference type="STRING" id="1334629.MFUL124B02_13795"/>
<evidence type="ECO:0000313" key="3">
    <source>
        <dbReference type="EMBL" id="SEU34618.1"/>
    </source>
</evidence>
<reference evidence="3 4" key="1">
    <citation type="submission" date="2016-10" db="EMBL/GenBank/DDBJ databases">
        <authorList>
            <person name="Varghese N."/>
            <person name="Submissions S."/>
        </authorList>
    </citation>
    <scope>NUCLEOTIDE SEQUENCE [LARGE SCALE GENOMIC DNA]</scope>
    <source>
        <strain evidence="3 4">DSM 16525</strain>
    </source>
</reference>
<reference evidence="2 5" key="2">
    <citation type="submission" date="2019-07" db="EMBL/GenBank/DDBJ databases">
        <title>Whole genome shotgun sequence of Myxococcus fulvus NBRC 100333.</title>
        <authorList>
            <person name="Hosoyama A."/>
            <person name="Uohara A."/>
            <person name="Ohji S."/>
            <person name="Ichikawa N."/>
        </authorList>
    </citation>
    <scope>NUCLEOTIDE SEQUENCE [LARGE SCALE GENOMIC DNA]</scope>
    <source>
        <strain evidence="2 5">NBRC 100333</strain>
    </source>
</reference>
<gene>
    <name evidence="2" type="ORF">MFU01_53430</name>
    <name evidence="3" type="ORF">SAMN05443572_11091</name>
</gene>
<sequence>MSLLVGCGPTESAPPAEPSVPADATQNEQAPLTTTDVDVAPECEGILQFANTASFFKLDRYLPSDAANNILAARTASPFTSLAQLSAISEMGPVRLKQLEHGARAEEYIDQSCLGIYDELALSQSDAAAIVTLVNTASTNTLYAVLPYAWNGATSLINLRPFTNVLGISNAFGIGSVSLRNLRNAATIGYSLDMLVSAVNALPEDEWEVEMSTGFNIETILDGAYGTDRLSSADCFGIDLTGRSGQYEDRGYLADATEVRNYVHSAVSTANRYNAIDADIVTDGKADLAARTAGRTFKGCHMHYENGPWAGVQVHFFVDTASDFRILTVQHWVE</sequence>
<dbReference type="Proteomes" id="UP000321514">
    <property type="component" value="Unassembled WGS sequence"/>
</dbReference>
<dbReference type="Proteomes" id="UP000183760">
    <property type="component" value="Unassembled WGS sequence"/>
</dbReference>
<evidence type="ECO:0000313" key="4">
    <source>
        <dbReference type="Proteomes" id="UP000183760"/>
    </source>
</evidence>
<evidence type="ECO:0000256" key="1">
    <source>
        <dbReference type="SAM" id="MobiDB-lite"/>
    </source>
</evidence>
<comment type="caution">
    <text evidence="2">The sequence shown here is derived from an EMBL/GenBank/DDBJ whole genome shotgun (WGS) entry which is preliminary data.</text>
</comment>
<dbReference type="EMBL" id="BJXR01000038">
    <property type="protein sequence ID" value="GEN10306.1"/>
    <property type="molecule type" value="Genomic_DNA"/>
</dbReference>
<name>A0A511T803_MYXFU</name>
<dbReference type="EMBL" id="FOIB01000010">
    <property type="protein sequence ID" value="SEU34618.1"/>
    <property type="molecule type" value="Genomic_DNA"/>
</dbReference>
<proteinExistence type="predicted"/>
<feature type="region of interest" description="Disordered" evidence="1">
    <location>
        <begin position="1"/>
        <end position="28"/>
    </location>
</feature>
<organism evidence="2 5">
    <name type="scientific">Myxococcus fulvus</name>
    <dbReference type="NCBI Taxonomy" id="33"/>
    <lineage>
        <taxon>Bacteria</taxon>
        <taxon>Pseudomonadati</taxon>
        <taxon>Myxococcota</taxon>
        <taxon>Myxococcia</taxon>
        <taxon>Myxococcales</taxon>
        <taxon>Cystobacterineae</taxon>
        <taxon>Myxococcaceae</taxon>
        <taxon>Myxococcus</taxon>
    </lineage>
</organism>
<evidence type="ECO:0000313" key="2">
    <source>
        <dbReference type="EMBL" id="GEN10306.1"/>
    </source>
</evidence>
<keyword evidence="4" id="KW-1185">Reference proteome</keyword>
<accession>A0A511T803</accession>
<feature type="compositionally biased region" description="Low complexity" evidence="1">
    <location>
        <begin position="11"/>
        <end position="24"/>
    </location>
</feature>
<dbReference type="RefSeq" id="WP_245772528.1">
    <property type="nucleotide sequence ID" value="NZ_BJXR01000038.1"/>
</dbReference>